<comment type="similarity">
    <text evidence="1">Belongs to the LysR transcriptional regulatory family.</text>
</comment>
<dbReference type="GO" id="GO:0000976">
    <property type="term" value="F:transcription cis-regulatory region binding"/>
    <property type="evidence" value="ECO:0007669"/>
    <property type="project" value="TreeGrafter"/>
</dbReference>
<dbReference type="eggNOG" id="COG0583">
    <property type="taxonomic scope" value="Bacteria"/>
</dbReference>
<dbReference type="AlphaFoldDB" id="D1AY19"/>
<dbReference type="SUPFAM" id="SSF53850">
    <property type="entry name" value="Periplasmic binding protein-like II"/>
    <property type="match status" value="1"/>
</dbReference>
<keyword evidence="4" id="KW-0804">Transcription</keyword>
<reference evidence="6 7" key="1">
    <citation type="journal article" date="2009" name="Stand. Genomic Sci.">
        <title>Complete genome sequence of Streptobacillus moniliformis type strain (9901T).</title>
        <authorList>
            <person name="Nolan M."/>
            <person name="Gronow S."/>
            <person name="Lapidus A."/>
            <person name="Ivanova N."/>
            <person name="Copeland A."/>
            <person name="Lucas S."/>
            <person name="Del Rio T.G."/>
            <person name="Chen F."/>
            <person name="Tice H."/>
            <person name="Pitluck S."/>
            <person name="Cheng J.F."/>
            <person name="Sims D."/>
            <person name="Meincke L."/>
            <person name="Bruce D."/>
            <person name="Goodwin L."/>
            <person name="Brettin T."/>
            <person name="Han C."/>
            <person name="Detter J.C."/>
            <person name="Ovchinikova G."/>
            <person name="Pati A."/>
            <person name="Mavromatis K."/>
            <person name="Mikhailova N."/>
            <person name="Chen A."/>
            <person name="Palaniappan K."/>
            <person name="Land M."/>
            <person name="Hauser L."/>
            <person name="Chang Y.J."/>
            <person name="Jeffries C.D."/>
            <person name="Rohde M."/>
            <person name="Sproer C."/>
            <person name="Goker M."/>
            <person name="Bristow J."/>
            <person name="Eisen J.A."/>
            <person name="Markowitz V."/>
            <person name="Hugenholtz P."/>
            <person name="Kyrpides N.C."/>
            <person name="Klenk H.P."/>
            <person name="Chain P."/>
        </authorList>
    </citation>
    <scope>NUCLEOTIDE SEQUENCE [LARGE SCALE GENOMIC DNA]</scope>
    <source>
        <strain evidence="7">ATCC 14647 / DSM 12112 / NCTC 10651 / 9901</strain>
    </source>
</reference>
<dbReference type="InterPro" id="IPR036390">
    <property type="entry name" value="WH_DNA-bd_sf"/>
</dbReference>
<keyword evidence="2" id="KW-0805">Transcription regulation</keyword>
<dbReference type="GeneID" id="29674206"/>
<dbReference type="STRING" id="519441.Smon_0722"/>
<dbReference type="KEGG" id="smf:Smon_0722"/>
<dbReference type="Gene3D" id="1.10.10.10">
    <property type="entry name" value="Winged helix-like DNA-binding domain superfamily/Winged helix DNA-binding domain"/>
    <property type="match status" value="1"/>
</dbReference>
<keyword evidence="3" id="KW-0238">DNA-binding</keyword>
<dbReference type="SUPFAM" id="SSF46785">
    <property type="entry name" value="Winged helix' DNA-binding domain"/>
    <property type="match status" value="1"/>
</dbReference>
<gene>
    <name evidence="6" type="ordered locus">Smon_0722</name>
</gene>
<dbReference type="EMBL" id="CP001779">
    <property type="protein sequence ID" value="ACZ01195.1"/>
    <property type="molecule type" value="Genomic_DNA"/>
</dbReference>
<organism evidence="6 7">
    <name type="scientific">Streptobacillus moniliformis (strain ATCC 14647 / DSM 12112 / NCTC 10651 / 9901)</name>
    <dbReference type="NCBI Taxonomy" id="519441"/>
    <lineage>
        <taxon>Bacteria</taxon>
        <taxon>Fusobacteriati</taxon>
        <taxon>Fusobacteriota</taxon>
        <taxon>Fusobacteriia</taxon>
        <taxon>Fusobacteriales</taxon>
        <taxon>Leptotrichiaceae</taxon>
        <taxon>Streptobacillus</taxon>
    </lineage>
</organism>
<evidence type="ECO:0000256" key="4">
    <source>
        <dbReference type="ARBA" id="ARBA00023163"/>
    </source>
</evidence>
<evidence type="ECO:0000313" key="6">
    <source>
        <dbReference type="EMBL" id="ACZ01195.1"/>
    </source>
</evidence>
<evidence type="ECO:0000256" key="3">
    <source>
        <dbReference type="ARBA" id="ARBA00023125"/>
    </source>
</evidence>
<protein>
    <submittedName>
        <fullName evidence="6">Transcriptional regulator, LysR family</fullName>
    </submittedName>
</protein>
<name>D1AY19_STRM9</name>
<dbReference type="RefSeq" id="WP_012858746.1">
    <property type="nucleotide sequence ID" value="NC_013515.1"/>
</dbReference>
<dbReference type="Pfam" id="PF03466">
    <property type="entry name" value="LysR_substrate"/>
    <property type="match status" value="1"/>
</dbReference>
<dbReference type="InterPro" id="IPR000847">
    <property type="entry name" value="LysR_HTH_N"/>
</dbReference>
<dbReference type="Proteomes" id="UP000002072">
    <property type="component" value="Chromosome"/>
</dbReference>
<proteinExistence type="inferred from homology"/>
<dbReference type="PANTHER" id="PTHR30126">
    <property type="entry name" value="HTH-TYPE TRANSCRIPTIONAL REGULATOR"/>
    <property type="match status" value="1"/>
</dbReference>
<dbReference type="InterPro" id="IPR005119">
    <property type="entry name" value="LysR_subst-bd"/>
</dbReference>
<dbReference type="HOGENOM" id="CLU_039613_6_1_0"/>
<keyword evidence="7" id="KW-1185">Reference proteome</keyword>
<evidence type="ECO:0000256" key="1">
    <source>
        <dbReference type="ARBA" id="ARBA00009437"/>
    </source>
</evidence>
<dbReference type="InterPro" id="IPR036388">
    <property type="entry name" value="WH-like_DNA-bd_sf"/>
</dbReference>
<evidence type="ECO:0000313" key="7">
    <source>
        <dbReference type="Proteomes" id="UP000002072"/>
    </source>
</evidence>
<dbReference type="PANTHER" id="PTHR30126:SF40">
    <property type="entry name" value="HTH-TYPE TRANSCRIPTIONAL REGULATOR GLTR"/>
    <property type="match status" value="1"/>
</dbReference>
<dbReference type="OrthoDB" id="9803735at2"/>
<accession>D1AY19</accession>
<dbReference type="PROSITE" id="PS50931">
    <property type="entry name" value="HTH_LYSR"/>
    <property type="match status" value="1"/>
</dbReference>
<dbReference type="Gene3D" id="3.40.190.290">
    <property type="match status" value="1"/>
</dbReference>
<dbReference type="PRINTS" id="PR00039">
    <property type="entry name" value="HTHLYSR"/>
</dbReference>
<evidence type="ECO:0000256" key="2">
    <source>
        <dbReference type="ARBA" id="ARBA00023015"/>
    </source>
</evidence>
<dbReference type="Pfam" id="PF00126">
    <property type="entry name" value="HTH_1"/>
    <property type="match status" value="1"/>
</dbReference>
<evidence type="ECO:0000259" key="5">
    <source>
        <dbReference type="PROSITE" id="PS50931"/>
    </source>
</evidence>
<sequence length="294" mass="33783">MDINNIKAFTKLIEYGTISKTATKLFITQSALSKIINKLEIDLGTKLLNRTNKGVGLTKEGQIAYNYFKKLIDIDNEMRKEIKDFKDNVKKLKIVAVPSVANYSLPCVLYNLSDKFKNMKFPLSLKNSSSKIVSDIADGIVDIGFVSNCQNCEFWKIKYTKAYDENIILVASNKNKLSKIQLSDLSKFRYVEYIGDDTINEAIEEVIPNYSDLNIITQLESIEAIKKSISQSNFLAFLPYSSVKTEIYRKELKCIEIKDINIIKEIFIARRFENSKKHKEVIDYIEKFILDTIC</sequence>
<feature type="domain" description="HTH lysR-type" evidence="5">
    <location>
        <begin position="1"/>
        <end position="58"/>
    </location>
</feature>
<dbReference type="GO" id="GO:0003700">
    <property type="term" value="F:DNA-binding transcription factor activity"/>
    <property type="evidence" value="ECO:0007669"/>
    <property type="project" value="InterPro"/>
</dbReference>